<gene>
    <name evidence="12" type="primary">moaE</name>
    <name evidence="12" type="ORF">AB4876_14860</name>
</gene>
<dbReference type="NCBIfam" id="NF007959">
    <property type="entry name" value="PRK10678.1"/>
    <property type="match status" value="1"/>
</dbReference>
<evidence type="ECO:0000313" key="12">
    <source>
        <dbReference type="EMBL" id="MEX1670198.1"/>
    </source>
</evidence>
<comment type="pathway">
    <text evidence="1">Cofactor biosynthesis; molybdopterin biosynthesis.</text>
</comment>
<keyword evidence="5" id="KW-0501">Molybdenum cofactor biosynthesis</keyword>
<evidence type="ECO:0000256" key="1">
    <source>
        <dbReference type="ARBA" id="ARBA00005046"/>
    </source>
</evidence>
<evidence type="ECO:0000256" key="7">
    <source>
        <dbReference type="ARBA" id="ARBA00029745"/>
    </source>
</evidence>
<evidence type="ECO:0000256" key="3">
    <source>
        <dbReference type="ARBA" id="ARBA00011950"/>
    </source>
</evidence>
<evidence type="ECO:0000256" key="6">
    <source>
        <dbReference type="ARBA" id="ARBA00026066"/>
    </source>
</evidence>
<dbReference type="Gene3D" id="3.90.1170.40">
    <property type="entry name" value="Molybdopterin biosynthesis MoaE subunit"/>
    <property type="match status" value="1"/>
</dbReference>
<dbReference type="Pfam" id="PF02391">
    <property type="entry name" value="MoaE"/>
    <property type="match status" value="1"/>
</dbReference>
<dbReference type="SUPFAM" id="SSF54690">
    <property type="entry name" value="Molybdopterin synthase subunit MoaE"/>
    <property type="match status" value="1"/>
</dbReference>
<evidence type="ECO:0000256" key="2">
    <source>
        <dbReference type="ARBA" id="ARBA00005426"/>
    </source>
</evidence>
<sequence length="154" mass="17451">MHSLVQVSADDFDVGAECDALRAHSRRSGAIAQFVGVMRDSNQGDDVLTMELEHYPGMTERRISEIIERAAARWPLFAATVIHRVGVLLPQDQIVFVGVSAGHRHDAFQACEFIMDFLKTEAPFWKKERTPSGERWVDARDTDQQALARWQLEL</sequence>
<comment type="catalytic activity">
    <reaction evidence="11">
        <text>2 [molybdopterin-synthase sulfur-carrier protein]-C-terminal-Gly-aminoethanethioate + cyclic pyranopterin phosphate + H2O = molybdopterin + 2 [molybdopterin-synthase sulfur-carrier protein]-C-terminal Gly-Gly + 2 H(+)</text>
        <dbReference type="Rhea" id="RHEA:26333"/>
        <dbReference type="Rhea" id="RHEA-COMP:12202"/>
        <dbReference type="Rhea" id="RHEA-COMP:19907"/>
        <dbReference type="ChEBI" id="CHEBI:15377"/>
        <dbReference type="ChEBI" id="CHEBI:15378"/>
        <dbReference type="ChEBI" id="CHEBI:58698"/>
        <dbReference type="ChEBI" id="CHEBI:59648"/>
        <dbReference type="ChEBI" id="CHEBI:90778"/>
        <dbReference type="ChEBI" id="CHEBI:232372"/>
        <dbReference type="EC" id="2.8.1.12"/>
    </reaction>
</comment>
<organism evidence="12 13">
    <name type="scientific">Zhongshania guokunii</name>
    <dbReference type="NCBI Taxonomy" id="641783"/>
    <lineage>
        <taxon>Bacteria</taxon>
        <taxon>Pseudomonadati</taxon>
        <taxon>Pseudomonadota</taxon>
        <taxon>Gammaproteobacteria</taxon>
        <taxon>Cellvibrionales</taxon>
        <taxon>Spongiibacteraceae</taxon>
        <taxon>Zhongshania</taxon>
    </lineage>
</organism>
<dbReference type="PANTHER" id="PTHR23404">
    <property type="entry name" value="MOLYBDOPTERIN SYNTHASE RELATED"/>
    <property type="match status" value="1"/>
</dbReference>
<dbReference type="InterPro" id="IPR036563">
    <property type="entry name" value="MoaE_sf"/>
</dbReference>
<evidence type="ECO:0000256" key="10">
    <source>
        <dbReference type="ARBA" id="ARBA00032474"/>
    </source>
</evidence>
<accession>A0ABV3UAP7</accession>
<evidence type="ECO:0000256" key="4">
    <source>
        <dbReference type="ARBA" id="ARBA00013858"/>
    </source>
</evidence>
<evidence type="ECO:0000256" key="11">
    <source>
        <dbReference type="ARBA" id="ARBA00049878"/>
    </source>
</evidence>
<dbReference type="InterPro" id="IPR003448">
    <property type="entry name" value="Mopterin_biosynth_MoaE"/>
</dbReference>
<dbReference type="EC" id="2.8.1.12" evidence="3"/>
<evidence type="ECO:0000313" key="13">
    <source>
        <dbReference type="Proteomes" id="UP001557485"/>
    </source>
</evidence>
<dbReference type="EMBL" id="JBFRYA010000014">
    <property type="protein sequence ID" value="MEX1670198.1"/>
    <property type="molecule type" value="Genomic_DNA"/>
</dbReference>
<dbReference type="GO" id="GO:0030366">
    <property type="term" value="F:molybdopterin synthase activity"/>
    <property type="evidence" value="ECO:0007669"/>
    <property type="project" value="UniProtKB-EC"/>
</dbReference>
<dbReference type="RefSeq" id="WP_368382547.1">
    <property type="nucleotide sequence ID" value="NZ_JBFRYA010000014.1"/>
</dbReference>
<protein>
    <recommendedName>
        <fullName evidence="4">Molybdopterin synthase catalytic subunit</fullName>
        <ecNumber evidence="3">2.8.1.12</ecNumber>
    </recommendedName>
    <alternativeName>
        <fullName evidence="9">MPT synthase subunit 2</fullName>
    </alternativeName>
    <alternativeName>
        <fullName evidence="7">Molybdenum cofactor biosynthesis protein E</fullName>
    </alternativeName>
    <alternativeName>
        <fullName evidence="8">Molybdopterin-converting factor large subunit</fullName>
    </alternativeName>
    <alternativeName>
        <fullName evidence="10">Molybdopterin-converting factor subunit 2</fullName>
    </alternativeName>
</protein>
<dbReference type="CDD" id="cd00756">
    <property type="entry name" value="MoaE"/>
    <property type="match status" value="1"/>
</dbReference>
<evidence type="ECO:0000256" key="5">
    <source>
        <dbReference type="ARBA" id="ARBA00023150"/>
    </source>
</evidence>
<dbReference type="Proteomes" id="UP001557485">
    <property type="component" value="Unassembled WGS sequence"/>
</dbReference>
<comment type="similarity">
    <text evidence="2">Belongs to the MoaE family.</text>
</comment>
<evidence type="ECO:0000256" key="8">
    <source>
        <dbReference type="ARBA" id="ARBA00030407"/>
    </source>
</evidence>
<comment type="subunit">
    <text evidence="6">Heterotetramer of 2 MoaD subunits and 2 MoaE subunits. Also stable as homodimer. The enzyme changes between these two forms during catalysis.</text>
</comment>
<reference evidence="12 13" key="1">
    <citation type="journal article" date="2011" name="Int. J. Syst. Evol. Microbiol.">
        <title>Zhongshania antarctica gen. nov., sp. nov. and Zhongshania guokunii sp. nov., gammaproteobacteria respectively isolated from coastal attached (fast) ice and surface seawater of the Antarctic.</title>
        <authorList>
            <person name="Li H.J."/>
            <person name="Zhang X.Y."/>
            <person name="Chen C.X."/>
            <person name="Zhang Y.J."/>
            <person name="Gao Z.M."/>
            <person name="Yu Y."/>
            <person name="Chen X.L."/>
            <person name="Chen B."/>
            <person name="Zhang Y.Z."/>
        </authorList>
    </citation>
    <scope>NUCLEOTIDE SEQUENCE [LARGE SCALE GENOMIC DNA]</scope>
    <source>
        <strain evidence="12 13">ZS6-22T</strain>
    </source>
</reference>
<evidence type="ECO:0000256" key="9">
    <source>
        <dbReference type="ARBA" id="ARBA00030781"/>
    </source>
</evidence>
<keyword evidence="13" id="KW-1185">Reference proteome</keyword>
<name>A0ABV3UAP7_9GAMM</name>
<comment type="caution">
    <text evidence="12">The sequence shown here is derived from an EMBL/GenBank/DDBJ whole genome shotgun (WGS) entry which is preliminary data.</text>
</comment>
<keyword evidence="12" id="KW-0808">Transferase</keyword>
<proteinExistence type="inferred from homology"/>